<dbReference type="GO" id="GO:0016301">
    <property type="term" value="F:kinase activity"/>
    <property type="evidence" value="ECO:0007669"/>
    <property type="project" value="UniProtKB-KW"/>
</dbReference>
<sequence length="90" mass="9864">MNLNLKKPMSLDKMAKFLTKGGSIAEFADPKLNGEYSTEAFDLILKLALSCTSHKQQRPTMEKVVLSLENALDISAKEKALSPSDTPPQV</sequence>
<proteinExistence type="predicted"/>
<keyword evidence="1" id="KW-0808">Transferase</keyword>
<dbReference type="Proteomes" id="UP000554482">
    <property type="component" value="Unassembled WGS sequence"/>
</dbReference>
<keyword evidence="1" id="KW-0418">Kinase</keyword>
<evidence type="ECO:0000313" key="1">
    <source>
        <dbReference type="EMBL" id="KAF5196348.1"/>
    </source>
</evidence>
<dbReference type="Gene3D" id="1.10.510.10">
    <property type="entry name" value="Transferase(Phosphotransferase) domain 1"/>
    <property type="match status" value="1"/>
</dbReference>
<reference evidence="1 2" key="1">
    <citation type="submission" date="2020-06" db="EMBL/GenBank/DDBJ databases">
        <title>Transcriptomic and genomic resources for Thalictrum thalictroides and T. hernandezii: Facilitating candidate gene discovery in an emerging model plant lineage.</title>
        <authorList>
            <person name="Arias T."/>
            <person name="Riano-Pachon D.M."/>
            <person name="Di Stilio V.S."/>
        </authorList>
    </citation>
    <scope>NUCLEOTIDE SEQUENCE [LARGE SCALE GENOMIC DNA]</scope>
    <source>
        <strain evidence="2">cv. WT478/WT964</strain>
        <tissue evidence="1">Leaves</tissue>
    </source>
</reference>
<protein>
    <submittedName>
        <fullName evidence="1">Serine-threonine protein kinase protein</fullName>
    </submittedName>
</protein>
<name>A0A7J6WHH1_THATH</name>
<comment type="caution">
    <text evidence="1">The sequence shown here is derived from an EMBL/GenBank/DDBJ whole genome shotgun (WGS) entry which is preliminary data.</text>
</comment>
<organism evidence="1 2">
    <name type="scientific">Thalictrum thalictroides</name>
    <name type="common">Rue-anemone</name>
    <name type="synonym">Anemone thalictroides</name>
    <dbReference type="NCBI Taxonomy" id="46969"/>
    <lineage>
        <taxon>Eukaryota</taxon>
        <taxon>Viridiplantae</taxon>
        <taxon>Streptophyta</taxon>
        <taxon>Embryophyta</taxon>
        <taxon>Tracheophyta</taxon>
        <taxon>Spermatophyta</taxon>
        <taxon>Magnoliopsida</taxon>
        <taxon>Ranunculales</taxon>
        <taxon>Ranunculaceae</taxon>
        <taxon>Thalictroideae</taxon>
        <taxon>Thalictrum</taxon>
    </lineage>
</organism>
<gene>
    <name evidence="1" type="ORF">FRX31_014065</name>
</gene>
<evidence type="ECO:0000313" key="2">
    <source>
        <dbReference type="Proteomes" id="UP000554482"/>
    </source>
</evidence>
<keyword evidence="2" id="KW-1185">Reference proteome</keyword>
<accession>A0A7J6WHH1</accession>
<dbReference type="AlphaFoldDB" id="A0A7J6WHH1"/>
<dbReference type="OrthoDB" id="4062651at2759"/>
<dbReference type="EMBL" id="JABWDY010016109">
    <property type="protein sequence ID" value="KAF5196348.1"/>
    <property type="molecule type" value="Genomic_DNA"/>
</dbReference>